<proteinExistence type="inferred from homology"/>
<keyword evidence="2" id="KW-0444">Lipid biosynthesis</keyword>
<comment type="similarity">
    <text evidence="6">Belongs to the acetyltransferase family. OlsB subfamily.</text>
</comment>
<name>A0ABW3FFQ3_9HYPH</name>
<keyword evidence="5" id="KW-0012">Acyltransferase</keyword>
<evidence type="ECO:0000313" key="12">
    <source>
        <dbReference type="Proteomes" id="UP001597101"/>
    </source>
</evidence>
<evidence type="ECO:0000256" key="2">
    <source>
        <dbReference type="ARBA" id="ARBA00022516"/>
    </source>
</evidence>
<dbReference type="RefSeq" id="WP_377212786.1">
    <property type="nucleotide sequence ID" value="NZ_JBHTJV010000009.1"/>
</dbReference>
<comment type="pathway">
    <text evidence="1">Lipid metabolism.</text>
</comment>
<protein>
    <recommendedName>
        <fullName evidence="8">L-ornithine N(alpha)-acyltransferase</fullName>
        <ecNumber evidence="7">2.3.2.30</ecNumber>
    </recommendedName>
</protein>
<comment type="catalytic activity">
    <reaction evidence="10">
        <text>a (3R)-hydroxyacyl-[ACP] + L-ornithine = a lyso-ornithine lipid + holo-[ACP] + H(+)</text>
        <dbReference type="Rhea" id="RHEA:20633"/>
        <dbReference type="Rhea" id="RHEA-COMP:9685"/>
        <dbReference type="Rhea" id="RHEA-COMP:9945"/>
        <dbReference type="ChEBI" id="CHEBI:15378"/>
        <dbReference type="ChEBI" id="CHEBI:46911"/>
        <dbReference type="ChEBI" id="CHEBI:64479"/>
        <dbReference type="ChEBI" id="CHEBI:78827"/>
        <dbReference type="ChEBI" id="CHEBI:138482"/>
        <dbReference type="EC" id="2.3.2.30"/>
    </reaction>
    <physiologicalReaction direction="left-to-right" evidence="10">
        <dbReference type="Rhea" id="RHEA:20634"/>
    </physiologicalReaction>
</comment>
<evidence type="ECO:0000256" key="1">
    <source>
        <dbReference type="ARBA" id="ARBA00005189"/>
    </source>
</evidence>
<gene>
    <name evidence="11" type="ORF">ACFQ14_11050</name>
</gene>
<dbReference type="Proteomes" id="UP001597101">
    <property type="component" value="Unassembled WGS sequence"/>
</dbReference>
<evidence type="ECO:0000256" key="4">
    <source>
        <dbReference type="ARBA" id="ARBA00023098"/>
    </source>
</evidence>
<evidence type="ECO:0000256" key="10">
    <source>
        <dbReference type="ARBA" id="ARBA00047785"/>
    </source>
</evidence>
<organism evidence="11 12">
    <name type="scientific">Pseudahrensia aquimaris</name>
    <dbReference type="NCBI Taxonomy" id="744461"/>
    <lineage>
        <taxon>Bacteria</taxon>
        <taxon>Pseudomonadati</taxon>
        <taxon>Pseudomonadota</taxon>
        <taxon>Alphaproteobacteria</taxon>
        <taxon>Hyphomicrobiales</taxon>
        <taxon>Ahrensiaceae</taxon>
        <taxon>Pseudahrensia</taxon>
    </lineage>
</organism>
<dbReference type="InterPro" id="IPR052351">
    <property type="entry name" value="Ornithine_N-alpha-AT"/>
</dbReference>
<evidence type="ECO:0000313" key="11">
    <source>
        <dbReference type="EMBL" id="MFD0916945.1"/>
    </source>
</evidence>
<reference evidence="12" key="1">
    <citation type="journal article" date="2019" name="Int. J. Syst. Evol. Microbiol.">
        <title>The Global Catalogue of Microorganisms (GCM) 10K type strain sequencing project: providing services to taxonomists for standard genome sequencing and annotation.</title>
        <authorList>
            <consortium name="The Broad Institute Genomics Platform"/>
            <consortium name="The Broad Institute Genome Sequencing Center for Infectious Disease"/>
            <person name="Wu L."/>
            <person name="Ma J."/>
        </authorList>
    </citation>
    <scope>NUCLEOTIDE SEQUENCE [LARGE SCALE GENOMIC DNA]</scope>
    <source>
        <strain evidence="12">CCUG 60023</strain>
    </source>
</reference>
<dbReference type="InterPro" id="IPR016181">
    <property type="entry name" value="Acyl_CoA_acyltransferase"/>
</dbReference>
<evidence type="ECO:0000256" key="3">
    <source>
        <dbReference type="ARBA" id="ARBA00022679"/>
    </source>
</evidence>
<accession>A0ABW3FFQ3</accession>
<dbReference type="Gene3D" id="3.40.630.30">
    <property type="match status" value="1"/>
</dbReference>
<dbReference type="EMBL" id="JBHTJV010000009">
    <property type="protein sequence ID" value="MFD0916945.1"/>
    <property type="molecule type" value="Genomic_DNA"/>
</dbReference>
<comment type="function">
    <text evidence="9">Catalyzes the first step in the biosynthesis of ornithine lipids, which are phosphorus-free membrane lipids. Catalyzes the 3-hydroxyacyl-acyl carrier protein-dependent acylation of ornithine to form lyso-ornithine lipid (LOL).</text>
</comment>
<evidence type="ECO:0000256" key="5">
    <source>
        <dbReference type="ARBA" id="ARBA00023315"/>
    </source>
</evidence>
<dbReference type="SUPFAM" id="SSF55729">
    <property type="entry name" value="Acyl-CoA N-acyltransferases (Nat)"/>
    <property type="match status" value="1"/>
</dbReference>
<evidence type="ECO:0000256" key="7">
    <source>
        <dbReference type="ARBA" id="ARBA00039058"/>
    </source>
</evidence>
<comment type="caution">
    <text evidence="11">The sequence shown here is derived from an EMBL/GenBank/DDBJ whole genome shotgun (WGS) entry which is preliminary data.</text>
</comment>
<dbReference type="EC" id="2.3.2.30" evidence="7"/>
<keyword evidence="4" id="KW-0443">Lipid metabolism</keyword>
<evidence type="ECO:0000256" key="6">
    <source>
        <dbReference type="ARBA" id="ARBA00038095"/>
    </source>
</evidence>
<evidence type="ECO:0000256" key="8">
    <source>
        <dbReference type="ARBA" id="ARBA00039866"/>
    </source>
</evidence>
<keyword evidence="12" id="KW-1185">Reference proteome</keyword>
<keyword evidence="3" id="KW-0808">Transferase</keyword>
<sequence length="293" mass="32364">MQTAQSTKSKPQAPASQGYEPHRIIGRLGALDVRLAVSPEEVEAAQKLRYQVFFEDMGAKPSETAQASGLDQDAFDDHCEHLLVIDREAEYNHGIVGTYRLLDSSKMCASLGFYSQNEFDLTPLLSARPGQRFLELGRSCIAESHRSRRTMELAWHGVWSLVVERKIDVMFGCASFNGTDPQSHAECFSLLGETALIDPQQDCPPRHAAAFALQQSTSSGSIDRRAFAKLPPLLKGYLRLGAKVASHAVIDRQFGTTDVLIVLDVAKISQKYIDHYGAQASRFAVPVEQALKR</sequence>
<dbReference type="PANTHER" id="PTHR37323:SF1">
    <property type="entry name" value="L-ORNITHINE N(ALPHA)-ACYLTRANSFERASE"/>
    <property type="match status" value="1"/>
</dbReference>
<dbReference type="Pfam" id="PF13444">
    <property type="entry name" value="Acetyltransf_5"/>
    <property type="match status" value="1"/>
</dbReference>
<evidence type="ECO:0000256" key="9">
    <source>
        <dbReference type="ARBA" id="ARBA00045724"/>
    </source>
</evidence>
<dbReference type="PANTHER" id="PTHR37323">
    <property type="entry name" value="GCN5-RELATED N-ACETYLTRANSFERASE"/>
    <property type="match status" value="1"/>
</dbReference>